<dbReference type="InterPro" id="IPR036388">
    <property type="entry name" value="WH-like_DNA-bd_sf"/>
</dbReference>
<evidence type="ECO:0000256" key="2">
    <source>
        <dbReference type="ARBA" id="ARBA00006479"/>
    </source>
</evidence>
<sequence length="405" mass="44097">MIARSQTSIRKDVYQRILELGTVSKAELMQEFALTSSSMTRLLDDLTAQEIIRVSGLGSSTGGRKPILFQTNPTYRYLLGLEISRIYSTLALYDMHLNLLASTRWKMDAGMTPENLVERAGAEAEQFLAEHELKSERLLGIGVGSVGPLDQEQGVIRQPEFFAAPGWNEVPICELLENRLGIPARLDNGSNTALLGENWALRGRSAQHLLYVHAGIGLRAAMMSEGRLIRGAADAEGAVGQMIIATDGPRFEGRGNHGAWEAFVSVRALEHRVRNQLKIGRPSVLTGRHPDDITFADLTEALEADDALVKEQFTEAAAYLGIGLANLINVLHPDNVVLGGPLIEAHPLVYETAVATALKNIARGRQYSPVFSLAELKENAVAAGAAFMLVQEWAVQDLPLSARSI</sequence>
<dbReference type="Proteomes" id="UP000605427">
    <property type="component" value="Unassembled WGS sequence"/>
</dbReference>
<evidence type="ECO:0000256" key="3">
    <source>
        <dbReference type="ARBA" id="ARBA00022629"/>
    </source>
</evidence>
<dbReference type="Gene3D" id="1.10.10.10">
    <property type="entry name" value="Winged helix-like DNA-binding domain superfamily/Winged helix DNA-binding domain"/>
    <property type="match status" value="1"/>
</dbReference>
<keyword evidence="3" id="KW-0859">Xylose metabolism</keyword>
<dbReference type="SUPFAM" id="SSF46785">
    <property type="entry name" value="Winged helix' DNA-binding domain"/>
    <property type="match status" value="1"/>
</dbReference>
<dbReference type="RefSeq" id="WP_172247162.1">
    <property type="nucleotide sequence ID" value="NZ_BMDD01000001.1"/>
</dbReference>
<proteinExistence type="inferred from homology"/>
<comment type="similarity">
    <text evidence="2">Belongs to the ROK (NagC/XylR) family.</text>
</comment>
<dbReference type="InterPro" id="IPR000600">
    <property type="entry name" value="ROK"/>
</dbReference>
<name>A0ABQ1ZSX6_9BACL</name>
<evidence type="ECO:0000313" key="4">
    <source>
        <dbReference type="EMBL" id="GGH74574.1"/>
    </source>
</evidence>
<dbReference type="InterPro" id="IPR043129">
    <property type="entry name" value="ATPase_NBD"/>
</dbReference>
<keyword evidence="3" id="KW-0119">Carbohydrate metabolism</keyword>
<dbReference type="PANTHER" id="PTHR18964:SF149">
    <property type="entry name" value="BIFUNCTIONAL UDP-N-ACETYLGLUCOSAMINE 2-EPIMERASE_N-ACETYLMANNOSAMINE KINASE"/>
    <property type="match status" value="1"/>
</dbReference>
<dbReference type="Pfam" id="PF00480">
    <property type="entry name" value="ROK"/>
    <property type="match status" value="1"/>
</dbReference>
<dbReference type="EMBL" id="BMDD01000001">
    <property type="protein sequence ID" value="GGH74574.1"/>
    <property type="molecule type" value="Genomic_DNA"/>
</dbReference>
<keyword evidence="5" id="KW-1185">Reference proteome</keyword>
<organism evidence="4 5">
    <name type="scientific">Saccharibacillus endophyticus</name>
    <dbReference type="NCBI Taxonomy" id="2060666"/>
    <lineage>
        <taxon>Bacteria</taxon>
        <taxon>Bacillati</taxon>
        <taxon>Bacillota</taxon>
        <taxon>Bacilli</taxon>
        <taxon>Bacillales</taxon>
        <taxon>Paenibacillaceae</taxon>
        <taxon>Saccharibacillus</taxon>
    </lineage>
</organism>
<evidence type="ECO:0000256" key="1">
    <source>
        <dbReference type="ARBA" id="ARBA00002486"/>
    </source>
</evidence>
<accession>A0ABQ1ZSX6</accession>
<dbReference type="PANTHER" id="PTHR18964">
    <property type="entry name" value="ROK (REPRESSOR, ORF, KINASE) FAMILY"/>
    <property type="match status" value="1"/>
</dbReference>
<dbReference type="Gene3D" id="3.30.420.40">
    <property type="match status" value="2"/>
</dbReference>
<dbReference type="SUPFAM" id="SSF53067">
    <property type="entry name" value="Actin-like ATPase domain"/>
    <property type="match status" value="1"/>
</dbReference>
<evidence type="ECO:0000313" key="5">
    <source>
        <dbReference type="Proteomes" id="UP000605427"/>
    </source>
</evidence>
<comment type="caution">
    <text evidence="4">The sequence shown here is derived from an EMBL/GenBank/DDBJ whole genome shotgun (WGS) entry which is preliminary data.</text>
</comment>
<dbReference type="InterPro" id="IPR036390">
    <property type="entry name" value="WH_DNA-bd_sf"/>
</dbReference>
<comment type="function">
    <text evidence="1">Transcriptional repressor of xylose-utilizing enzymes.</text>
</comment>
<gene>
    <name evidence="4" type="ORF">GCM10007362_14810</name>
</gene>
<protein>
    <submittedName>
        <fullName evidence="4">Transcriptional regulator</fullName>
    </submittedName>
</protein>
<reference evidence="5" key="1">
    <citation type="journal article" date="2019" name="Int. J. Syst. Evol. Microbiol.">
        <title>The Global Catalogue of Microorganisms (GCM) 10K type strain sequencing project: providing services to taxonomists for standard genome sequencing and annotation.</title>
        <authorList>
            <consortium name="The Broad Institute Genomics Platform"/>
            <consortium name="The Broad Institute Genome Sequencing Center for Infectious Disease"/>
            <person name="Wu L."/>
            <person name="Ma J."/>
        </authorList>
    </citation>
    <scope>NUCLEOTIDE SEQUENCE [LARGE SCALE GENOMIC DNA]</scope>
    <source>
        <strain evidence="5">CCM 8702</strain>
    </source>
</reference>